<protein>
    <submittedName>
        <fullName evidence="1">Uncharacterized protein</fullName>
    </submittedName>
</protein>
<accession>A0ACB9IGI4</accession>
<evidence type="ECO:0000313" key="1">
    <source>
        <dbReference type="EMBL" id="KAI3807049.1"/>
    </source>
</evidence>
<gene>
    <name evidence="1" type="ORF">L1987_22969</name>
</gene>
<dbReference type="EMBL" id="CM042025">
    <property type="protein sequence ID" value="KAI3807049.1"/>
    <property type="molecule type" value="Genomic_DNA"/>
</dbReference>
<keyword evidence="2" id="KW-1185">Reference proteome</keyword>
<proteinExistence type="predicted"/>
<sequence>MEPCLSEYGLMSTDHHNHDPDLTNDRTTTTFKADVHAFGVVLLELLTGKPVQDSGSDLAKWVSSVVKEEWTIEVALKCINTSTPPAMAEVDFMILSLKEEEERSMTSSDP</sequence>
<reference evidence="2" key="1">
    <citation type="journal article" date="2022" name="Mol. Ecol. Resour.">
        <title>The genomes of chicory, endive, great burdock and yacon provide insights into Asteraceae palaeo-polyploidization history and plant inulin production.</title>
        <authorList>
            <person name="Fan W."/>
            <person name="Wang S."/>
            <person name="Wang H."/>
            <person name="Wang A."/>
            <person name="Jiang F."/>
            <person name="Liu H."/>
            <person name="Zhao H."/>
            <person name="Xu D."/>
            <person name="Zhang Y."/>
        </authorList>
    </citation>
    <scope>NUCLEOTIDE SEQUENCE [LARGE SCALE GENOMIC DNA]</scope>
    <source>
        <strain evidence="2">cv. Yunnan</strain>
    </source>
</reference>
<reference evidence="1 2" key="2">
    <citation type="journal article" date="2022" name="Mol. Ecol. Resour.">
        <title>The genomes of chicory, endive, great burdock and yacon provide insights into Asteraceae paleo-polyploidization history and plant inulin production.</title>
        <authorList>
            <person name="Fan W."/>
            <person name="Wang S."/>
            <person name="Wang H."/>
            <person name="Wang A."/>
            <person name="Jiang F."/>
            <person name="Liu H."/>
            <person name="Zhao H."/>
            <person name="Xu D."/>
            <person name="Zhang Y."/>
        </authorList>
    </citation>
    <scope>NUCLEOTIDE SEQUENCE [LARGE SCALE GENOMIC DNA]</scope>
    <source>
        <strain evidence="2">cv. Yunnan</strain>
        <tissue evidence="1">Leaves</tissue>
    </source>
</reference>
<organism evidence="1 2">
    <name type="scientific">Smallanthus sonchifolius</name>
    <dbReference type="NCBI Taxonomy" id="185202"/>
    <lineage>
        <taxon>Eukaryota</taxon>
        <taxon>Viridiplantae</taxon>
        <taxon>Streptophyta</taxon>
        <taxon>Embryophyta</taxon>
        <taxon>Tracheophyta</taxon>
        <taxon>Spermatophyta</taxon>
        <taxon>Magnoliopsida</taxon>
        <taxon>eudicotyledons</taxon>
        <taxon>Gunneridae</taxon>
        <taxon>Pentapetalae</taxon>
        <taxon>asterids</taxon>
        <taxon>campanulids</taxon>
        <taxon>Asterales</taxon>
        <taxon>Asteraceae</taxon>
        <taxon>Asteroideae</taxon>
        <taxon>Heliantheae alliance</taxon>
        <taxon>Millerieae</taxon>
        <taxon>Smallanthus</taxon>
    </lineage>
</organism>
<comment type="caution">
    <text evidence="1">The sequence shown here is derived from an EMBL/GenBank/DDBJ whole genome shotgun (WGS) entry which is preliminary data.</text>
</comment>
<evidence type="ECO:0000313" key="2">
    <source>
        <dbReference type="Proteomes" id="UP001056120"/>
    </source>
</evidence>
<dbReference type="Proteomes" id="UP001056120">
    <property type="component" value="Linkage Group LG08"/>
</dbReference>
<name>A0ACB9IGI4_9ASTR</name>